<dbReference type="EMBL" id="AYKW01000010">
    <property type="protein sequence ID" value="PIL32435.1"/>
    <property type="molecule type" value="Genomic_DNA"/>
</dbReference>
<dbReference type="AlphaFoldDB" id="A0A2G8SF77"/>
<dbReference type="InterPro" id="IPR003615">
    <property type="entry name" value="HNH_nuc"/>
</dbReference>
<evidence type="ECO:0000313" key="3">
    <source>
        <dbReference type="EMBL" id="PIL32435.1"/>
    </source>
</evidence>
<name>A0A2G8SF77_9APHY</name>
<evidence type="ECO:0000313" key="4">
    <source>
        <dbReference type="Proteomes" id="UP000230002"/>
    </source>
</evidence>
<dbReference type="OrthoDB" id="2793280at2759"/>
<gene>
    <name evidence="3" type="ORF">GSI_05137</name>
</gene>
<proteinExistence type="predicted"/>
<evidence type="ECO:0000259" key="2">
    <source>
        <dbReference type="Pfam" id="PF13391"/>
    </source>
</evidence>
<organism evidence="3 4">
    <name type="scientific">Ganoderma sinense ZZ0214-1</name>
    <dbReference type="NCBI Taxonomy" id="1077348"/>
    <lineage>
        <taxon>Eukaryota</taxon>
        <taxon>Fungi</taxon>
        <taxon>Dikarya</taxon>
        <taxon>Basidiomycota</taxon>
        <taxon>Agaricomycotina</taxon>
        <taxon>Agaricomycetes</taxon>
        <taxon>Polyporales</taxon>
        <taxon>Polyporaceae</taxon>
        <taxon>Ganoderma</taxon>
    </lineage>
</organism>
<feature type="domain" description="HNH nuclease" evidence="2">
    <location>
        <begin position="180"/>
        <end position="243"/>
    </location>
</feature>
<evidence type="ECO:0000256" key="1">
    <source>
        <dbReference type="SAM" id="MobiDB-lite"/>
    </source>
</evidence>
<dbReference type="Proteomes" id="UP000230002">
    <property type="component" value="Unassembled WGS sequence"/>
</dbReference>
<keyword evidence="4" id="KW-1185">Reference proteome</keyword>
<dbReference type="Pfam" id="PF13391">
    <property type="entry name" value="HNH_2"/>
    <property type="match status" value="1"/>
</dbReference>
<feature type="region of interest" description="Disordered" evidence="1">
    <location>
        <begin position="330"/>
        <end position="379"/>
    </location>
</feature>
<protein>
    <recommendedName>
        <fullName evidence="2">HNH nuclease domain-containing protein</fullName>
    </recommendedName>
</protein>
<accession>A0A2G8SF77</accession>
<feature type="compositionally biased region" description="Basic and acidic residues" evidence="1">
    <location>
        <begin position="347"/>
        <end position="358"/>
    </location>
</feature>
<comment type="caution">
    <text evidence="3">The sequence shown here is derived from an EMBL/GenBank/DDBJ whole genome shotgun (WGS) entry which is preliminary data.</text>
</comment>
<dbReference type="STRING" id="1077348.A0A2G8SF77"/>
<reference evidence="3 4" key="1">
    <citation type="journal article" date="2015" name="Sci. Rep.">
        <title>Chromosome-level genome map provides insights into diverse defense mechanisms in the medicinal fungus Ganoderma sinense.</title>
        <authorList>
            <person name="Zhu Y."/>
            <person name="Xu J."/>
            <person name="Sun C."/>
            <person name="Zhou S."/>
            <person name="Xu H."/>
            <person name="Nelson D.R."/>
            <person name="Qian J."/>
            <person name="Song J."/>
            <person name="Luo H."/>
            <person name="Xiang L."/>
            <person name="Li Y."/>
            <person name="Xu Z."/>
            <person name="Ji A."/>
            <person name="Wang L."/>
            <person name="Lu S."/>
            <person name="Hayward A."/>
            <person name="Sun W."/>
            <person name="Li X."/>
            <person name="Schwartz D.C."/>
            <person name="Wang Y."/>
            <person name="Chen S."/>
        </authorList>
    </citation>
    <scope>NUCLEOTIDE SEQUENCE [LARGE SCALE GENOMIC DNA]</scope>
    <source>
        <strain evidence="3 4">ZZ0214-1</strain>
    </source>
</reference>
<sequence length="461" mass="52010">MVDACMVPRPALSQPETSQLQLQVVFAGSVSIRHPGRLGATLFAFPAYSHPDPTDSSGRRSGLYHLLALDACRIVTNYAANNRGDFLARDREGKTPVPIDDVSLLTYGNYYYFLGPPEVHANCNYPIIKSFSAFVFPSQLPDNWYTARTGARWQQTLPLPQIVSSTNMSIHVVTRDECCTATKYREFTQCAHLVPRAEAAWFIANDMRDYSGGNERARVNAHTNGISLRDDVHRCLESHAFVFYPAGKDQFMTYFVSPRGYPNYTELLHQRLVTIHPNVAIEFLYARFAYAVIHLVLTKEAFESVPDNPRVKVWEELLALSEARKRAQKAAKLAADGEESPTSKTSASEHPRIFRSNEDPESESPVAPDLLFKSPPGEPLAEGDARWRDRLLARFPQFATLDEVEYPPEGVSVHMETPHMLRLRSKYMQENPQVWQTSTTPEGSTRGDEEGLLARWMTRPT</sequence>